<sequence length="336" mass="39028">MTPVISIIIPIFNVEQYLVKCLESIRQQSYENIEVLLVNDGSTDQSLSICERFAFQDKRFKVINRVFKGVSAARNAGVAAAQGQFIGFVDGDDYIDKDMYQTLYHLCIENECDISICKLGREVNGKVINFDTHGFTKVMSNEEAMRELFKGILYRFSLCNKLFNKKCFQDVSFPEGRIHEDLSTTYRLLAQANKISYTNFTGYIYVKRENSILTSHYTKKRLQAFIAWEEILLFMSNRYSKVFNEVIACFTFACMDHVNYICSQINNKQEKEGYIKKLQTFLRKRYMDILFNPILPAKYKALVSLLAFHVNLFLLGNSAKKLLNKRVLLKNRVVHK</sequence>
<dbReference type="CDD" id="cd00761">
    <property type="entry name" value="Glyco_tranf_GTA_type"/>
    <property type="match status" value="1"/>
</dbReference>
<dbReference type="EC" id="2.4.-.-" evidence="5"/>
<dbReference type="RefSeq" id="WP_301167744.1">
    <property type="nucleotide sequence ID" value="NZ_JAUHTR010000014.1"/>
</dbReference>
<evidence type="ECO:0000259" key="4">
    <source>
        <dbReference type="Pfam" id="PF00535"/>
    </source>
</evidence>
<evidence type="ECO:0000256" key="2">
    <source>
        <dbReference type="ARBA" id="ARBA00022676"/>
    </source>
</evidence>
<dbReference type="PANTHER" id="PTHR22916:SF51">
    <property type="entry name" value="GLYCOSYLTRANSFERASE EPSH-RELATED"/>
    <property type="match status" value="1"/>
</dbReference>
<accession>A0ABT8I129</accession>
<name>A0ABT8I129_9BACL</name>
<keyword evidence="6" id="KW-1185">Reference proteome</keyword>
<dbReference type="EMBL" id="JAUHTR010000014">
    <property type="protein sequence ID" value="MDN4526722.1"/>
    <property type="molecule type" value="Genomic_DNA"/>
</dbReference>
<evidence type="ECO:0000256" key="1">
    <source>
        <dbReference type="ARBA" id="ARBA00006739"/>
    </source>
</evidence>
<evidence type="ECO:0000313" key="6">
    <source>
        <dbReference type="Proteomes" id="UP001172721"/>
    </source>
</evidence>
<dbReference type="InterPro" id="IPR001173">
    <property type="entry name" value="Glyco_trans_2-like"/>
</dbReference>
<dbReference type="PANTHER" id="PTHR22916">
    <property type="entry name" value="GLYCOSYLTRANSFERASE"/>
    <property type="match status" value="1"/>
</dbReference>
<feature type="domain" description="Glycosyltransferase 2-like" evidence="4">
    <location>
        <begin position="6"/>
        <end position="169"/>
    </location>
</feature>
<dbReference type="Gene3D" id="3.90.550.10">
    <property type="entry name" value="Spore Coat Polysaccharide Biosynthesis Protein SpsA, Chain A"/>
    <property type="match status" value="1"/>
</dbReference>
<evidence type="ECO:0000313" key="5">
    <source>
        <dbReference type="EMBL" id="MDN4526722.1"/>
    </source>
</evidence>
<proteinExistence type="inferred from homology"/>
<organism evidence="5 6">
    <name type="scientific">Fictibacillus fluitans</name>
    <dbReference type="NCBI Taxonomy" id="3058422"/>
    <lineage>
        <taxon>Bacteria</taxon>
        <taxon>Bacillati</taxon>
        <taxon>Bacillota</taxon>
        <taxon>Bacilli</taxon>
        <taxon>Bacillales</taxon>
        <taxon>Fictibacillaceae</taxon>
        <taxon>Fictibacillus</taxon>
    </lineage>
</organism>
<evidence type="ECO:0000256" key="3">
    <source>
        <dbReference type="ARBA" id="ARBA00022679"/>
    </source>
</evidence>
<reference evidence="5" key="1">
    <citation type="submission" date="2023-07" db="EMBL/GenBank/DDBJ databases">
        <title>Fictibacillus sp. isolated from freshwater pond.</title>
        <authorList>
            <person name="Kirdat K."/>
            <person name="Bhat A."/>
            <person name="Mourya A."/>
            <person name="Yadav A."/>
        </authorList>
    </citation>
    <scope>NUCLEOTIDE SEQUENCE</scope>
    <source>
        <strain evidence="5">NE201</strain>
    </source>
</reference>
<comment type="similarity">
    <text evidence="1">Belongs to the glycosyltransferase 2 family.</text>
</comment>
<protein>
    <submittedName>
        <fullName evidence="5">Glycosyltransferase</fullName>
        <ecNumber evidence="5">2.4.-.-</ecNumber>
    </submittedName>
</protein>
<dbReference type="Proteomes" id="UP001172721">
    <property type="component" value="Unassembled WGS sequence"/>
</dbReference>
<keyword evidence="2 5" id="KW-0328">Glycosyltransferase</keyword>
<dbReference type="SUPFAM" id="SSF53448">
    <property type="entry name" value="Nucleotide-diphospho-sugar transferases"/>
    <property type="match status" value="1"/>
</dbReference>
<dbReference type="Pfam" id="PF00535">
    <property type="entry name" value="Glycos_transf_2"/>
    <property type="match status" value="1"/>
</dbReference>
<comment type="caution">
    <text evidence="5">The sequence shown here is derived from an EMBL/GenBank/DDBJ whole genome shotgun (WGS) entry which is preliminary data.</text>
</comment>
<dbReference type="GO" id="GO:0016757">
    <property type="term" value="F:glycosyltransferase activity"/>
    <property type="evidence" value="ECO:0007669"/>
    <property type="project" value="UniProtKB-KW"/>
</dbReference>
<gene>
    <name evidence="5" type="ORF">QYB97_19735</name>
</gene>
<keyword evidence="3 5" id="KW-0808">Transferase</keyword>
<dbReference type="InterPro" id="IPR029044">
    <property type="entry name" value="Nucleotide-diphossugar_trans"/>
</dbReference>